<evidence type="ECO:0000259" key="1">
    <source>
        <dbReference type="Pfam" id="PF01820"/>
    </source>
</evidence>
<comment type="caution">
    <text evidence="2">The sequence shown here is derived from an EMBL/GenBank/DDBJ whole genome shotgun (WGS) entry which is preliminary data.</text>
</comment>
<gene>
    <name evidence="2" type="ORF">Ccl03g_20050</name>
</gene>
<dbReference type="EMBL" id="BJLB01000001">
    <property type="protein sequence ID" value="GEA36292.1"/>
    <property type="molecule type" value="Genomic_DNA"/>
</dbReference>
<dbReference type="AlphaFoldDB" id="A0A829VR63"/>
<reference evidence="2 3" key="1">
    <citation type="submission" date="2019-06" db="EMBL/GenBank/DDBJ databases">
        <title>Draft genome sequence of [Clostridium] clostridioforme NBRC 113352.</title>
        <authorList>
            <person name="Miura T."/>
            <person name="Furukawa M."/>
            <person name="Shimamura M."/>
            <person name="Ohyama Y."/>
            <person name="Yamazoe A."/>
            <person name="Kawasaki H."/>
        </authorList>
    </citation>
    <scope>NUCLEOTIDE SEQUENCE [LARGE SCALE GENOMIC DNA]</scope>
    <source>
        <strain evidence="2 3">NBRC 113352</strain>
    </source>
</reference>
<protein>
    <recommendedName>
        <fullName evidence="1">D-alanine--D-alanine ligase N-terminal domain-containing protein</fullName>
    </recommendedName>
</protein>
<evidence type="ECO:0000313" key="3">
    <source>
        <dbReference type="Proteomes" id="UP000315200"/>
    </source>
</evidence>
<feature type="domain" description="D-alanine--D-alanine ligase N-terminal" evidence="1">
    <location>
        <begin position="5"/>
        <end position="59"/>
    </location>
</feature>
<dbReference type="InterPro" id="IPR016185">
    <property type="entry name" value="PreATP-grasp_dom_sf"/>
</dbReference>
<organism evidence="2 3">
    <name type="scientific">Enterocloster clostridioformis</name>
    <dbReference type="NCBI Taxonomy" id="1531"/>
    <lineage>
        <taxon>Bacteria</taxon>
        <taxon>Bacillati</taxon>
        <taxon>Bacillota</taxon>
        <taxon>Clostridia</taxon>
        <taxon>Lachnospirales</taxon>
        <taxon>Lachnospiraceae</taxon>
        <taxon>Enterocloster</taxon>
    </lineage>
</organism>
<accession>A0A829VR63</accession>
<evidence type="ECO:0000313" key="2">
    <source>
        <dbReference type="EMBL" id="GEA36292.1"/>
    </source>
</evidence>
<sequence length="81" mass="9092">MYKLKIAVLFGGCSEEHDVSVKSAMEVAANINKEKYQLFYIGITKSGAWKLCDKPCRDWENYAGSPAVISPDRRTHGLLIQ</sequence>
<dbReference type="Gene3D" id="3.40.50.20">
    <property type="match status" value="1"/>
</dbReference>
<name>A0A829VR63_9FIRM</name>
<dbReference type="Pfam" id="PF01820">
    <property type="entry name" value="Dala_Dala_lig_N"/>
    <property type="match status" value="1"/>
</dbReference>
<dbReference type="InterPro" id="IPR011127">
    <property type="entry name" value="Dala_Dala_lig_N"/>
</dbReference>
<proteinExistence type="predicted"/>
<dbReference type="Proteomes" id="UP000315200">
    <property type="component" value="Unassembled WGS sequence"/>
</dbReference>
<dbReference type="SUPFAM" id="SSF52440">
    <property type="entry name" value="PreATP-grasp domain"/>
    <property type="match status" value="1"/>
</dbReference>